<gene>
    <name evidence="5" type="ORF">NZH93_47865</name>
</gene>
<dbReference type="PRINTS" id="PR00778">
    <property type="entry name" value="HTHARSR"/>
</dbReference>
<feature type="domain" description="HTH arsR-type" evidence="4">
    <location>
        <begin position="1"/>
        <end position="92"/>
    </location>
</feature>
<dbReference type="PANTHER" id="PTHR43132">
    <property type="entry name" value="ARSENICAL RESISTANCE OPERON REPRESSOR ARSR-RELATED"/>
    <property type="match status" value="1"/>
</dbReference>
<keyword evidence="1" id="KW-0805">Transcription regulation</keyword>
<evidence type="ECO:0000313" key="5">
    <source>
        <dbReference type="EMBL" id="MCS7484595.1"/>
    </source>
</evidence>
<keyword evidence="3" id="KW-0804">Transcription</keyword>
<dbReference type="Proteomes" id="UP001141259">
    <property type="component" value="Unassembled WGS sequence"/>
</dbReference>
<dbReference type="NCBIfam" id="NF033788">
    <property type="entry name" value="HTH_metalloreg"/>
    <property type="match status" value="1"/>
</dbReference>
<dbReference type="CDD" id="cd00090">
    <property type="entry name" value="HTH_ARSR"/>
    <property type="match status" value="1"/>
</dbReference>
<evidence type="ECO:0000313" key="6">
    <source>
        <dbReference type="Proteomes" id="UP001141259"/>
    </source>
</evidence>
<dbReference type="SUPFAM" id="SSF46785">
    <property type="entry name" value="Winged helix' DNA-binding domain"/>
    <property type="match status" value="1"/>
</dbReference>
<accession>A0A9X2VXM8</accession>
<comment type="caution">
    <text evidence="5">The sequence shown here is derived from an EMBL/GenBank/DDBJ whole genome shotgun (WGS) entry which is preliminary data.</text>
</comment>
<dbReference type="RefSeq" id="WP_259630040.1">
    <property type="nucleotide sequence ID" value="NZ_JANYMP010000049.1"/>
</dbReference>
<dbReference type="InterPro" id="IPR001845">
    <property type="entry name" value="HTH_ArsR_DNA-bd_dom"/>
</dbReference>
<proteinExistence type="predicted"/>
<dbReference type="AlphaFoldDB" id="A0A9X2VXM8"/>
<evidence type="ECO:0000256" key="3">
    <source>
        <dbReference type="ARBA" id="ARBA00023163"/>
    </source>
</evidence>
<reference evidence="5" key="1">
    <citation type="submission" date="2022-08" db="EMBL/GenBank/DDBJ databases">
        <authorList>
            <person name="Tistechok S."/>
            <person name="Samborskyy M."/>
            <person name="Roman I."/>
        </authorList>
    </citation>
    <scope>NUCLEOTIDE SEQUENCE</scope>
    <source>
        <strain evidence="5">DSM 103496</strain>
    </source>
</reference>
<dbReference type="GO" id="GO:0003700">
    <property type="term" value="F:DNA-binding transcription factor activity"/>
    <property type="evidence" value="ECO:0007669"/>
    <property type="project" value="InterPro"/>
</dbReference>
<organism evidence="5 6">
    <name type="scientific">Umezawaea endophytica</name>
    <dbReference type="NCBI Taxonomy" id="1654476"/>
    <lineage>
        <taxon>Bacteria</taxon>
        <taxon>Bacillati</taxon>
        <taxon>Actinomycetota</taxon>
        <taxon>Actinomycetes</taxon>
        <taxon>Pseudonocardiales</taxon>
        <taxon>Pseudonocardiaceae</taxon>
        <taxon>Umezawaea</taxon>
    </lineage>
</organism>
<name>A0A9X2VXM8_9PSEU</name>
<evidence type="ECO:0000256" key="2">
    <source>
        <dbReference type="ARBA" id="ARBA00023125"/>
    </source>
</evidence>
<sequence>MDSVAEVFKALSSPIRVRLLWMLGVGETCVCDLADELEVTQPTVSFHLKVLTAAGLVCGERRGTWVWYSLIPGRFDQVIGLLSFARDGETSA</sequence>
<dbReference type="EMBL" id="JANYMP010000049">
    <property type="protein sequence ID" value="MCS7484595.1"/>
    <property type="molecule type" value="Genomic_DNA"/>
</dbReference>
<keyword evidence="2" id="KW-0238">DNA-binding</keyword>
<evidence type="ECO:0000256" key="1">
    <source>
        <dbReference type="ARBA" id="ARBA00023015"/>
    </source>
</evidence>
<dbReference type="PANTHER" id="PTHR43132:SF2">
    <property type="entry name" value="ARSENICAL RESISTANCE OPERON REPRESSOR ARSR-RELATED"/>
    <property type="match status" value="1"/>
</dbReference>
<protein>
    <submittedName>
        <fullName evidence="5">Metalloregulator ArsR/SmtB family transcription factor</fullName>
    </submittedName>
</protein>
<dbReference type="PROSITE" id="PS50987">
    <property type="entry name" value="HTH_ARSR_2"/>
    <property type="match status" value="1"/>
</dbReference>
<dbReference type="Gene3D" id="1.10.10.10">
    <property type="entry name" value="Winged helix-like DNA-binding domain superfamily/Winged helix DNA-binding domain"/>
    <property type="match status" value="1"/>
</dbReference>
<dbReference type="InterPro" id="IPR036390">
    <property type="entry name" value="WH_DNA-bd_sf"/>
</dbReference>
<evidence type="ECO:0000259" key="4">
    <source>
        <dbReference type="PROSITE" id="PS50987"/>
    </source>
</evidence>
<dbReference type="SMART" id="SM00418">
    <property type="entry name" value="HTH_ARSR"/>
    <property type="match status" value="1"/>
</dbReference>
<dbReference type="InterPro" id="IPR011991">
    <property type="entry name" value="ArsR-like_HTH"/>
</dbReference>
<keyword evidence="6" id="KW-1185">Reference proteome</keyword>
<dbReference type="Pfam" id="PF01022">
    <property type="entry name" value="HTH_5"/>
    <property type="match status" value="1"/>
</dbReference>
<dbReference type="GO" id="GO:0003677">
    <property type="term" value="F:DNA binding"/>
    <property type="evidence" value="ECO:0007669"/>
    <property type="project" value="UniProtKB-KW"/>
</dbReference>
<dbReference type="InterPro" id="IPR051011">
    <property type="entry name" value="Metal_resp_trans_reg"/>
</dbReference>
<dbReference type="InterPro" id="IPR036388">
    <property type="entry name" value="WH-like_DNA-bd_sf"/>
</dbReference>